<evidence type="ECO:0000313" key="5">
    <source>
        <dbReference type="EMBL" id="AQZ52516.1"/>
    </source>
</evidence>
<keyword evidence="1" id="KW-0805">Transcription regulation</keyword>
<dbReference type="PRINTS" id="PR00032">
    <property type="entry name" value="HTHARAC"/>
</dbReference>
<dbReference type="Gene3D" id="3.20.80.10">
    <property type="entry name" value="Regulatory factor, effector binding domain"/>
    <property type="match status" value="1"/>
</dbReference>
<dbReference type="InterPro" id="IPR029442">
    <property type="entry name" value="GyrI-like"/>
</dbReference>
<dbReference type="InterPro" id="IPR010499">
    <property type="entry name" value="AraC_E-bd"/>
</dbReference>
<dbReference type="OrthoDB" id="9816011at2"/>
<evidence type="ECO:0000256" key="3">
    <source>
        <dbReference type="ARBA" id="ARBA00023163"/>
    </source>
</evidence>
<dbReference type="InterPro" id="IPR050908">
    <property type="entry name" value="SmbC-like"/>
</dbReference>
<dbReference type="InterPro" id="IPR018062">
    <property type="entry name" value="HTH_AraC-typ_CS"/>
</dbReference>
<dbReference type="PROSITE" id="PS00041">
    <property type="entry name" value="HTH_ARAC_FAMILY_1"/>
    <property type="match status" value="1"/>
</dbReference>
<dbReference type="Pfam" id="PF12833">
    <property type="entry name" value="HTH_18"/>
    <property type="match status" value="1"/>
</dbReference>
<dbReference type="eggNOG" id="COG2207">
    <property type="taxonomic scope" value="Bacteria"/>
</dbReference>
<dbReference type="GO" id="GO:0043565">
    <property type="term" value="F:sequence-specific DNA binding"/>
    <property type="evidence" value="ECO:0007669"/>
    <property type="project" value="InterPro"/>
</dbReference>
<accession>A0A1U9Z4B8</accession>
<dbReference type="SUPFAM" id="SSF46689">
    <property type="entry name" value="Homeodomain-like"/>
    <property type="match status" value="2"/>
</dbReference>
<dbReference type="Pfam" id="PF06445">
    <property type="entry name" value="GyrI-like"/>
    <property type="match status" value="1"/>
</dbReference>
<evidence type="ECO:0000313" key="6">
    <source>
        <dbReference type="Proteomes" id="UP000191135"/>
    </source>
</evidence>
<dbReference type="Proteomes" id="UP000191135">
    <property type="component" value="Chromosome"/>
</dbReference>
<dbReference type="InterPro" id="IPR020449">
    <property type="entry name" value="Tscrpt_reg_AraC-type_HTH"/>
</dbReference>
<dbReference type="InterPro" id="IPR018060">
    <property type="entry name" value="HTH_AraC"/>
</dbReference>
<dbReference type="InterPro" id="IPR011256">
    <property type="entry name" value="Reg_factor_effector_dom_sf"/>
</dbReference>
<dbReference type="SUPFAM" id="SSF55136">
    <property type="entry name" value="Probable bacterial effector-binding domain"/>
    <property type="match status" value="1"/>
</dbReference>
<keyword evidence="2" id="KW-0238">DNA-binding</keyword>
<feature type="domain" description="HTH araC/xylS-type" evidence="4">
    <location>
        <begin position="15"/>
        <end position="113"/>
    </location>
</feature>
<dbReference type="PANTHER" id="PTHR40055:SF1">
    <property type="entry name" value="TRANSCRIPTIONAL REGULATOR YGIV-RELATED"/>
    <property type="match status" value="1"/>
</dbReference>
<dbReference type="KEGG" id="mmed:Mame_03204"/>
<dbReference type="eggNOG" id="COG3449">
    <property type="taxonomic scope" value="Bacteria"/>
</dbReference>
<dbReference type="SMART" id="SM00342">
    <property type="entry name" value="HTH_ARAC"/>
    <property type="match status" value="1"/>
</dbReference>
<dbReference type="RefSeq" id="WP_018064194.1">
    <property type="nucleotide sequence ID" value="NZ_AQWH01000006.1"/>
</dbReference>
<sequence>MKDMDVFGTYEQRLKRVSDYIAAHLDDALDYAKLAEIACLSPWHWHRIYRAVYGETIHATVKRLRLHRAAGELVNDAAGIESIACRAGYSGVASFTRSFKSAYGMAPATYRASGGHAIFDNPVTEENGAMYDVEFRTENAKPVAGVPHTGSYMEVDKAFGEAVGKMAAAGLFRPDMQMVGIYYSDPGLVAEEELQSFAGLVVTAGFTPPAGLTLREIAGGRYAVLRHKGPYAELHKAYGWFYGSYLPANGYEPADAPPVEVYLNNPREAAPQDLLTEICIPIKG</sequence>
<dbReference type="EMBL" id="CP020330">
    <property type="protein sequence ID" value="AQZ52516.1"/>
    <property type="molecule type" value="Genomic_DNA"/>
</dbReference>
<dbReference type="AlphaFoldDB" id="A0A1U9Z4B8"/>
<dbReference type="InterPro" id="IPR009057">
    <property type="entry name" value="Homeodomain-like_sf"/>
</dbReference>
<gene>
    <name evidence="5" type="primary">rob</name>
    <name evidence="5" type="ORF">Mame_03204</name>
</gene>
<evidence type="ECO:0000256" key="1">
    <source>
        <dbReference type="ARBA" id="ARBA00023015"/>
    </source>
</evidence>
<evidence type="ECO:0000256" key="2">
    <source>
        <dbReference type="ARBA" id="ARBA00023125"/>
    </source>
</evidence>
<keyword evidence="3" id="KW-0804">Transcription</keyword>
<dbReference type="SMART" id="SM00871">
    <property type="entry name" value="AraC_E_bind"/>
    <property type="match status" value="1"/>
</dbReference>
<evidence type="ECO:0000259" key="4">
    <source>
        <dbReference type="PROSITE" id="PS01124"/>
    </source>
</evidence>
<dbReference type="STRING" id="1122214.Mame_03204"/>
<keyword evidence="6" id="KW-1185">Reference proteome</keyword>
<proteinExistence type="predicted"/>
<dbReference type="GO" id="GO:0003700">
    <property type="term" value="F:DNA-binding transcription factor activity"/>
    <property type="evidence" value="ECO:0007669"/>
    <property type="project" value="InterPro"/>
</dbReference>
<dbReference type="PANTHER" id="PTHR40055">
    <property type="entry name" value="TRANSCRIPTIONAL REGULATOR YGIV-RELATED"/>
    <property type="match status" value="1"/>
</dbReference>
<protein>
    <submittedName>
        <fullName evidence="5">Right origin-binding protein</fullName>
    </submittedName>
</protein>
<dbReference type="PROSITE" id="PS01124">
    <property type="entry name" value="HTH_ARAC_FAMILY_2"/>
    <property type="match status" value="1"/>
</dbReference>
<reference evidence="5 6" key="1">
    <citation type="submission" date="2017-03" db="EMBL/GenBank/DDBJ databases">
        <title>Foreign affairs: Plasmid Transfer between Roseobacters and Rhizobia.</title>
        <authorList>
            <person name="Bartling P."/>
            <person name="Bunk B."/>
            <person name="Overmann J."/>
            <person name="Brinkmann H."/>
            <person name="Petersen J."/>
        </authorList>
    </citation>
    <scope>NUCLEOTIDE SEQUENCE [LARGE SCALE GENOMIC DNA]</scope>
    <source>
        <strain evidence="5 6">MACL11</strain>
    </source>
</reference>
<name>A0A1U9Z4B8_9HYPH</name>
<organism evidence="5 6">
    <name type="scientific">Martelella mediterranea DSM 17316</name>
    <dbReference type="NCBI Taxonomy" id="1122214"/>
    <lineage>
        <taxon>Bacteria</taxon>
        <taxon>Pseudomonadati</taxon>
        <taxon>Pseudomonadota</taxon>
        <taxon>Alphaproteobacteria</taxon>
        <taxon>Hyphomicrobiales</taxon>
        <taxon>Aurantimonadaceae</taxon>
        <taxon>Martelella</taxon>
    </lineage>
</organism>
<dbReference type="Gene3D" id="1.10.10.60">
    <property type="entry name" value="Homeodomain-like"/>
    <property type="match status" value="1"/>
</dbReference>